<accession>A0A516PUJ2</accession>
<reference evidence="2 3" key="1">
    <citation type="submission" date="2019-07" db="EMBL/GenBank/DDBJ databases">
        <title>Microlunatus dokdonensis sp. nov. isolated from the rhizospheric soil of the wild plant Elymus tsukushiensis.</title>
        <authorList>
            <person name="Ghim S.-Y."/>
            <person name="Hwang Y.-J."/>
            <person name="Son J.-S."/>
            <person name="Shin J.-H."/>
        </authorList>
    </citation>
    <scope>NUCLEOTIDE SEQUENCE [LARGE SCALE GENOMIC DNA]</scope>
    <source>
        <strain evidence="2 3">KUDC0627</strain>
    </source>
</reference>
<dbReference type="Proteomes" id="UP000319263">
    <property type="component" value="Chromosome"/>
</dbReference>
<organism evidence="2 3">
    <name type="scientific">Microlunatus elymi</name>
    <dbReference type="NCBI Taxonomy" id="2596828"/>
    <lineage>
        <taxon>Bacteria</taxon>
        <taxon>Bacillati</taxon>
        <taxon>Actinomycetota</taxon>
        <taxon>Actinomycetes</taxon>
        <taxon>Propionibacteriales</taxon>
        <taxon>Propionibacteriaceae</taxon>
        <taxon>Microlunatus</taxon>
    </lineage>
</organism>
<dbReference type="KEGG" id="mik:FOE78_01805"/>
<sequence length="96" mass="10477">MTAREFAGADPFVSIDVAPEVTLMCRDPDALLAFEREVRHARQRLTALLEAAMTEFEVVSDLLEVDADGDEIGSESTGRDAWTPPGRIHSGVSGRF</sequence>
<name>A0A516PUJ2_9ACTN</name>
<dbReference type="AlphaFoldDB" id="A0A516PUJ2"/>
<evidence type="ECO:0000313" key="2">
    <source>
        <dbReference type="EMBL" id="QDP94822.1"/>
    </source>
</evidence>
<dbReference type="RefSeq" id="WP_143984810.1">
    <property type="nucleotide sequence ID" value="NZ_CP041692.1"/>
</dbReference>
<protein>
    <submittedName>
        <fullName evidence="2">Uncharacterized protein</fullName>
    </submittedName>
</protein>
<evidence type="ECO:0000256" key="1">
    <source>
        <dbReference type="SAM" id="MobiDB-lite"/>
    </source>
</evidence>
<gene>
    <name evidence="2" type="ORF">FOE78_01805</name>
</gene>
<feature type="region of interest" description="Disordered" evidence="1">
    <location>
        <begin position="69"/>
        <end position="96"/>
    </location>
</feature>
<evidence type="ECO:0000313" key="3">
    <source>
        <dbReference type="Proteomes" id="UP000319263"/>
    </source>
</evidence>
<keyword evidence="3" id="KW-1185">Reference proteome</keyword>
<dbReference type="EMBL" id="CP041692">
    <property type="protein sequence ID" value="QDP94822.1"/>
    <property type="molecule type" value="Genomic_DNA"/>
</dbReference>
<proteinExistence type="predicted"/>